<dbReference type="EMBL" id="JWZT01002286">
    <property type="protein sequence ID" value="KII69764.1"/>
    <property type="molecule type" value="Genomic_DNA"/>
</dbReference>
<gene>
    <name evidence="2" type="ORF">RF11_06107</name>
</gene>
<dbReference type="GO" id="GO:0003676">
    <property type="term" value="F:nucleic acid binding"/>
    <property type="evidence" value="ECO:0007669"/>
    <property type="project" value="InterPro"/>
</dbReference>
<dbReference type="AlphaFoldDB" id="A0A0C2IWN9"/>
<protein>
    <recommendedName>
        <fullName evidence="1">Integrase catalytic domain-containing protein</fullName>
    </recommendedName>
</protein>
<comment type="caution">
    <text evidence="2">The sequence shown here is derived from an EMBL/GenBank/DDBJ whole genome shotgun (WGS) entry which is preliminary data.</text>
</comment>
<organism evidence="2 3">
    <name type="scientific">Thelohanellus kitauei</name>
    <name type="common">Myxosporean</name>
    <dbReference type="NCBI Taxonomy" id="669202"/>
    <lineage>
        <taxon>Eukaryota</taxon>
        <taxon>Metazoa</taxon>
        <taxon>Cnidaria</taxon>
        <taxon>Myxozoa</taxon>
        <taxon>Myxosporea</taxon>
        <taxon>Bivalvulida</taxon>
        <taxon>Platysporina</taxon>
        <taxon>Myxobolidae</taxon>
        <taxon>Thelohanellus</taxon>
    </lineage>
</organism>
<reference evidence="2 3" key="1">
    <citation type="journal article" date="2014" name="Genome Biol. Evol.">
        <title>The genome of the myxosporean Thelohanellus kitauei shows adaptations to nutrient acquisition within its fish host.</title>
        <authorList>
            <person name="Yang Y."/>
            <person name="Xiong J."/>
            <person name="Zhou Z."/>
            <person name="Huo F."/>
            <person name="Miao W."/>
            <person name="Ran C."/>
            <person name="Liu Y."/>
            <person name="Zhang J."/>
            <person name="Feng J."/>
            <person name="Wang M."/>
            <person name="Wang M."/>
            <person name="Wang L."/>
            <person name="Yao B."/>
        </authorList>
    </citation>
    <scope>NUCLEOTIDE SEQUENCE [LARGE SCALE GENOMIC DNA]</scope>
    <source>
        <strain evidence="2">Wuqing</strain>
    </source>
</reference>
<evidence type="ECO:0000313" key="3">
    <source>
        <dbReference type="Proteomes" id="UP000031668"/>
    </source>
</evidence>
<keyword evidence="3" id="KW-1185">Reference proteome</keyword>
<proteinExistence type="predicted"/>
<dbReference type="SUPFAM" id="SSF53098">
    <property type="entry name" value="Ribonuclease H-like"/>
    <property type="match status" value="1"/>
</dbReference>
<feature type="domain" description="Integrase catalytic" evidence="1">
    <location>
        <begin position="1"/>
        <end position="101"/>
    </location>
</feature>
<dbReference type="GO" id="GO:0015074">
    <property type="term" value="P:DNA integration"/>
    <property type="evidence" value="ECO:0007669"/>
    <property type="project" value="InterPro"/>
</dbReference>
<evidence type="ECO:0000259" key="1">
    <source>
        <dbReference type="PROSITE" id="PS50994"/>
    </source>
</evidence>
<dbReference type="InterPro" id="IPR036397">
    <property type="entry name" value="RNaseH_sf"/>
</dbReference>
<name>A0A0C2IWN9_THEKT</name>
<dbReference type="Gene3D" id="3.30.420.10">
    <property type="entry name" value="Ribonuclease H-like superfamily/Ribonuclease H"/>
    <property type="match status" value="1"/>
</dbReference>
<evidence type="ECO:0000313" key="2">
    <source>
        <dbReference type="EMBL" id="KII69764.1"/>
    </source>
</evidence>
<dbReference type="Proteomes" id="UP000031668">
    <property type="component" value="Unassembled WGS sequence"/>
</dbReference>
<dbReference type="InterPro" id="IPR012337">
    <property type="entry name" value="RNaseH-like_sf"/>
</dbReference>
<dbReference type="PROSITE" id="PS50994">
    <property type="entry name" value="INTEGRASE"/>
    <property type="match status" value="1"/>
</dbReference>
<sequence length="122" mass="14356">MQNPVTDQVRAFESTHFTHVCKYMGIDKMYSNQYHHSTHGLVERTNMTLEILRTLVEDYTSVWDKHLEKAIFEFKLTADLSLSDPTNISAENKYHRFIPKFRGTLKSSFKNVKITCRNQQAR</sequence>
<accession>A0A0C2IWN9</accession>
<dbReference type="InterPro" id="IPR001584">
    <property type="entry name" value="Integrase_cat-core"/>
</dbReference>